<dbReference type="InterPro" id="IPR027443">
    <property type="entry name" value="IPNS-like_sf"/>
</dbReference>
<keyword evidence="2" id="KW-0472">Membrane</keyword>
<evidence type="ECO:0000256" key="2">
    <source>
        <dbReference type="SAM" id="Phobius"/>
    </source>
</evidence>
<dbReference type="SUPFAM" id="SSF51197">
    <property type="entry name" value="Clavaminate synthase-like"/>
    <property type="match status" value="1"/>
</dbReference>
<comment type="caution">
    <text evidence="3">The sequence shown here is derived from an EMBL/GenBank/DDBJ whole genome shotgun (WGS) entry which is preliminary data.</text>
</comment>
<protein>
    <submittedName>
        <fullName evidence="3">Uncharacterized protein</fullName>
    </submittedName>
</protein>
<keyword evidence="2" id="KW-1133">Transmembrane helix</keyword>
<dbReference type="Proteomes" id="UP000636709">
    <property type="component" value="Unassembled WGS sequence"/>
</dbReference>
<evidence type="ECO:0000256" key="1">
    <source>
        <dbReference type="SAM" id="MobiDB-lite"/>
    </source>
</evidence>
<organism evidence="3 4">
    <name type="scientific">Digitaria exilis</name>
    <dbReference type="NCBI Taxonomy" id="1010633"/>
    <lineage>
        <taxon>Eukaryota</taxon>
        <taxon>Viridiplantae</taxon>
        <taxon>Streptophyta</taxon>
        <taxon>Embryophyta</taxon>
        <taxon>Tracheophyta</taxon>
        <taxon>Spermatophyta</taxon>
        <taxon>Magnoliopsida</taxon>
        <taxon>Liliopsida</taxon>
        <taxon>Poales</taxon>
        <taxon>Poaceae</taxon>
        <taxon>PACMAD clade</taxon>
        <taxon>Panicoideae</taxon>
        <taxon>Panicodae</taxon>
        <taxon>Paniceae</taxon>
        <taxon>Anthephorinae</taxon>
        <taxon>Digitaria</taxon>
    </lineage>
</organism>
<feature type="region of interest" description="Disordered" evidence="1">
    <location>
        <begin position="237"/>
        <end position="257"/>
    </location>
</feature>
<feature type="region of interest" description="Disordered" evidence="1">
    <location>
        <begin position="1"/>
        <end position="34"/>
    </location>
</feature>
<dbReference type="PANTHER" id="PTHR34945:SF4">
    <property type="entry name" value="2-OXOGLUTARATE (2OG) AND FE(II)-DEPENDENT OXYGENASE SUPERFAMILY PROTEIN"/>
    <property type="match status" value="1"/>
</dbReference>
<feature type="compositionally biased region" description="Polar residues" evidence="1">
    <location>
        <begin position="237"/>
        <end position="255"/>
    </location>
</feature>
<gene>
    <name evidence="3" type="ORF">HU200_025959</name>
</gene>
<keyword evidence="2" id="KW-0812">Transmembrane</keyword>
<feature type="transmembrane region" description="Helical" evidence="2">
    <location>
        <begin position="352"/>
        <end position="369"/>
    </location>
</feature>
<reference evidence="3" key="1">
    <citation type="submission" date="2020-07" db="EMBL/GenBank/DDBJ databases">
        <title>Genome sequence and genetic diversity analysis of an under-domesticated orphan crop, white fonio (Digitaria exilis).</title>
        <authorList>
            <person name="Bennetzen J.L."/>
            <person name="Chen S."/>
            <person name="Ma X."/>
            <person name="Wang X."/>
            <person name="Yssel A.E.J."/>
            <person name="Chaluvadi S.R."/>
            <person name="Johnson M."/>
            <person name="Gangashetty P."/>
            <person name="Hamidou F."/>
            <person name="Sanogo M.D."/>
            <person name="Zwaenepoel A."/>
            <person name="Wallace J."/>
            <person name="Van De Peer Y."/>
            <person name="Van Deynze A."/>
        </authorList>
    </citation>
    <scope>NUCLEOTIDE SEQUENCE</scope>
    <source>
        <tissue evidence="3">Leaves</tissue>
    </source>
</reference>
<keyword evidence="4" id="KW-1185">Reference proteome</keyword>
<evidence type="ECO:0000313" key="4">
    <source>
        <dbReference type="Proteomes" id="UP000636709"/>
    </source>
</evidence>
<feature type="compositionally biased region" description="Low complexity" evidence="1">
    <location>
        <begin position="24"/>
        <end position="34"/>
    </location>
</feature>
<sequence length="370" mass="40182">MTATSRAPRRPRIRARGPPPAPTPVRTARSARSAAADERVLAEFLETSLRVPDLALPPLRRKQRFFSFPPTPAPAPAPREVSSQALASGDGADAAGAAVRAAAESGGAFAVAGAIDARDVREAVEASRDVFAATGEVKRDLARWFRRKDSVAAAGEEFCWFRPVSSEDDHALGAALPGSTYRVFREKMDTVASKMENVAKNVIRVLSDSVKNPEDSALSREAPSILCLTMYNSNNKSKTSRNELGSTDPPNSHSHALSIHLSGGDRQICLRNQGGSTTFSLPAGSMLVTIGKQIQEWSNGQFKTAVGEVLFEMTDEPDQFISLELVYSPDDRHVSEVGRQASCIDRPKIVSFRDQILVALVLLFLFYLFR</sequence>
<evidence type="ECO:0000313" key="3">
    <source>
        <dbReference type="EMBL" id="KAF8716860.1"/>
    </source>
</evidence>
<dbReference type="Gene3D" id="2.60.120.330">
    <property type="entry name" value="B-lactam Antibiotic, Isopenicillin N Synthase, Chain"/>
    <property type="match status" value="1"/>
</dbReference>
<name>A0A835C7T1_9POAL</name>
<dbReference type="PANTHER" id="PTHR34945">
    <property type="entry name" value="2-OXOGLUTARATE (2OG) AND FE(II)-DEPENDENT OXYGENASE SUPERFAMILY PROTEIN"/>
    <property type="match status" value="1"/>
</dbReference>
<feature type="region of interest" description="Disordered" evidence="1">
    <location>
        <begin position="67"/>
        <end position="88"/>
    </location>
</feature>
<proteinExistence type="predicted"/>
<dbReference type="OrthoDB" id="1523082at2759"/>
<accession>A0A835C7T1</accession>
<dbReference type="EMBL" id="JACEFO010001719">
    <property type="protein sequence ID" value="KAF8716860.1"/>
    <property type="molecule type" value="Genomic_DNA"/>
</dbReference>
<dbReference type="AlphaFoldDB" id="A0A835C7T1"/>